<feature type="compositionally biased region" description="Polar residues" evidence="1">
    <location>
        <begin position="206"/>
        <end position="222"/>
    </location>
</feature>
<gene>
    <name evidence="2" type="ORF">LIER_00387</name>
</gene>
<reference evidence="2 3" key="1">
    <citation type="submission" date="2024-01" db="EMBL/GenBank/DDBJ databases">
        <title>The complete chloroplast genome sequence of Lithospermum erythrorhizon: insights into the phylogenetic relationship among Boraginaceae species and the maternal lineages of purple gromwells.</title>
        <authorList>
            <person name="Okada T."/>
            <person name="Watanabe K."/>
        </authorList>
    </citation>
    <scope>NUCLEOTIDE SEQUENCE [LARGE SCALE GENOMIC DNA]</scope>
</reference>
<keyword evidence="3" id="KW-1185">Reference proteome</keyword>
<accession>A0AAV3NHY7</accession>
<feature type="region of interest" description="Disordered" evidence="1">
    <location>
        <begin position="190"/>
        <end position="224"/>
    </location>
</feature>
<dbReference type="Proteomes" id="UP001454036">
    <property type="component" value="Unassembled WGS sequence"/>
</dbReference>
<sequence>MTVGMPCIWTLQSEAKPLPTDIVEDLVVVARIQFLLPQGEDKLPWYAFTEEASLVMAGLVYVRTKVISYTNTDHTPGEVNFDGMVSDRPTLFTQVAITTKTKPRASMVPESSVPSILPPPFIPLEAIPSILKRLAREPPAFGSQPVKRIKVPVYKRVSQVLPQALVKEVTQPRNDSFTVVELDSSATFSNHYEERDLGTDNPTPPSTSTERPMKATETSPTVTEEPLCQRKLKVIATEVNIPPYDECYLIPPYSLPNLEVKWEAPWNTQRFHFHAVKPLLNKKVASRYTSLKDPFAAFSQSAKHITEVLNGAFVLAKRTDPLTQQNRNSEKKIEDLLLERGEREKLFNATEERENRFEVALVELRRVKEASTEAEKKWVAERSISQVRYRELEMSCARDLERTT</sequence>
<dbReference type="AlphaFoldDB" id="A0AAV3NHY7"/>
<name>A0AAV3NHY7_LITER</name>
<protein>
    <submittedName>
        <fullName evidence="2">Uncharacterized protein</fullName>
    </submittedName>
</protein>
<evidence type="ECO:0000256" key="1">
    <source>
        <dbReference type="SAM" id="MobiDB-lite"/>
    </source>
</evidence>
<comment type="caution">
    <text evidence="2">The sequence shown here is derived from an EMBL/GenBank/DDBJ whole genome shotgun (WGS) entry which is preliminary data.</text>
</comment>
<dbReference type="EMBL" id="BAABME010000030">
    <property type="protein sequence ID" value="GAA0138691.1"/>
    <property type="molecule type" value="Genomic_DNA"/>
</dbReference>
<evidence type="ECO:0000313" key="3">
    <source>
        <dbReference type="Proteomes" id="UP001454036"/>
    </source>
</evidence>
<organism evidence="2 3">
    <name type="scientific">Lithospermum erythrorhizon</name>
    <name type="common">Purple gromwell</name>
    <name type="synonym">Lithospermum officinale var. erythrorhizon</name>
    <dbReference type="NCBI Taxonomy" id="34254"/>
    <lineage>
        <taxon>Eukaryota</taxon>
        <taxon>Viridiplantae</taxon>
        <taxon>Streptophyta</taxon>
        <taxon>Embryophyta</taxon>
        <taxon>Tracheophyta</taxon>
        <taxon>Spermatophyta</taxon>
        <taxon>Magnoliopsida</taxon>
        <taxon>eudicotyledons</taxon>
        <taxon>Gunneridae</taxon>
        <taxon>Pentapetalae</taxon>
        <taxon>asterids</taxon>
        <taxon>lamiids</taxon>
        <taxon>Boraginales</taxon>
        <taxon>Boraginaceae</taxon>
        <taxon>Boraginoideae</taxon>
        <taxon>Lithospermeae</taxon>
        <taxon>Lithospermum</taxon>
    </lineage>
</organism>
<evidence type="ECO:0000313" key="2">
    <source>
        <dbReference type="EMBL" id="GAA0138691.1"/>
    </source>
</evidence>
<proteinExistence type="predicted"/>